<dbReference type="Gene3D" id="3.30.70.1660">
    <property type="match status" value="1"/>
</dbReference>
<dbReference type="InterPro" id="IPR000352">
    <property type="entry name" value="Pep_chain_release_fac_I"/>
</dbReference>
<evidence type="ECO:0000313" key="4">
    <source>
        <dbReference type="EMBL" id="KAG2541341.1"/>
    </source>
</evidence>
<gene>
    <name evidence="4" type="ORF">PVAP13_9NG677200</name>
</gene>
<proteinExistence type="inferred from homology"/>
<evidence type="ECO:0000256" key="2">
    <source>
        <dbReference type="ARBA" id="ARBA00022917"/>
    </source>
</evidence>
<dbReference type="Gene3D" id="3.30.160.20">
    <property type="match status" value="1"/>
</dbReference>
<keyword evidence="5" id="KW-1185">Reference proteome</keyword>
<dbReference type="InterPro" id="IPR004374">
    <property type="entry name" value="PrfB"/>
</dbReference>
<organism evidence="4 5">
    <name type="scientific">Panicum virgatum</name>
    <name type="common">Blackwell switchgrass</name>
    <dbReference type="NCBI Taxonomy" id="38727"/>
    <lineage>
        <taxon>Eukaryota</taxon>
        <taxon>Viridiplantae</taxon>
        <taxon>Streptophyta</taxon>
        <taxon>Embryophyta</taxon>
        <taxon>Tracheophyta</taxon>
        <taxon>Spermatophyta</taxon>
        <taxon>Magnoliopsida</taxon>
        <taxon>Liliopsida</taxon>
        <taxon>Poales</taxon>
        <taxon>Poaceae</taxon>
        <taxon>PACMAD clade</taxon>
        <taxon>Panicoideae</taxon>
        <taxon>Panicodae</taxon>
        <taxon>Paniceae</taxon>
        <taxon>Panicinae</taxon>
        <taxon>Panicum</taxon>
        <taxon>Panicum sect. Hiantes</taxon>
    </lineage>
</organism>
<dbReference type="AlphaFoldDB" id="A0A8T0MV34"/>
<dbReference type="PANTHER" id="PTHR43116:SF3">
    <property type="entry name" value="CLASS I PEPTIDE CHAIN RELEASE FACTOR"/>
    <property type="match status" value="1"/>
</dbReference>
<dbReference type="SUPFAM" id="SSF75620">
    <property type="entry name" value="Release factor"/>
    <property type="match status" value="1"/>
</dbReference>
<sequence>MGSRLLARSAAARLLSQLRRRTLDPTHRLLPHGASLESLLGPTGDIPAAADSALLRYPARWYSSSTAAVSEVPMTADGLTVDSIAGKGWTILPEAESDWRSHAAAVAQSIRLIKKRLKWGWILERTKQLAVVLEKPDLWDDPVFAGRVSREHGELMGKIKSVNQFEQELIEHIEMLRLAREENDNELEMESMRALADMRRSAKEKELNALLSGDNDSCSCFIEVQAGAGGTESMDWAAMVMNMYRSWAQRRGYTITVVEEMPGEVAGIKRATIKVDGEYAFGYAKAEVGVHRLVRISPFDSGKRRHTSFAAVAVIPILGDASSRYQIKDSDLRIERFRSGGPGGQHANTTESAIRIVHIPTGISATCQNERSQHMNKASAMAVLQSRLDQLEIARQAQMNAEHTQSLNEISWGNQIRSYVLHPYRMVKDLRTNYEVSDPDSVLEGDLDDFILNYLSSSLDEGDVKCLN</sequence>
<dbReference type="EMBL" id="CM029054">
    <property type="protein sequence ID" value="KAG2541341.1"/>
    <property type="molecule type" value="Genomic_DNA"/>
</dbReference>
<dbReference type="Proteomes" id="UP000823388">
    <property type="component" value="Chromosome 9N"/>
</dbReference>
<keyword evidence="2" id="KW-0648">Protein biosynthesis</keyword>
<dbReference type="HAMAP" id="MF_00094">
    <property type="entry name" value="Rel_fac_2"/>
    <property type="match status" value="1"/>
</dbReference>
<dbReference type="Pfam" id="PF00472">
    <property type="entry name" value="RF-1"/>
    <property type="match status" value="1"/>
</dbReference>
<evidence type="ECO:0000313" key="5">
    <source>
        <dbReference type="Proteomes" id="UP000823388"/>
    </source>
</evidence>
<dbReference type="InterPro" id="IPR045853">
    <property type="entry name" value="Pep_chain_release_fac_I_sf"/>
</dbReference>
<dbReference type="PANTHER" id="PTHR43116">
    <property type="entry name" value="PEPTIDE CHAIN RELEASE FACTOR 2"/>
    <property type="match status" value="1"/>
</dbReference>
<dbReference type="GO" id="GO:0016149">
    <property type="term" value="F:translation release factor activity, codon specific"/>
    <property type="evidence" value="ECO:0007669"/>
    <property type="project" value="InterPro"/>
</dbReference>
<dbReference type="OrthoDB" id="2019491at2759"/>
<feature type="domain" description="Peptide chain release factor" evidence="3">
    <location>
        <begin position="177"/>
        <end position="287"/>
    </location>
</feature>
<protein>
    <recommendedName>
        <fullName evidence="3">Peptide chain release factor domain-containing protein</fullName>
    </recommendedName>
</protein>
<dbReference type="Gene3D" id="1.20.58.410">
    <property type="entry name" value="Release factor"/>
    <property type="match status" value="1"/>
</dbReference>
<dbReference type="FunFam" id="3.30.160.20:FF:000004">
    <property type="entry name" value="Peptide chain release factor 1"/>
    <property type="match status" value="1"/>
</dbReference>
<dbReference type="NCBIfam" id="TIGR00020">
    <property type="entry name" value="prfB"/>
    <property type="match status" value="1"/>
</dbReference>
<name>A0A8T0MV34_PANVG</name>
<dbReference type="InterPro" id="IPR005139">
    <property type="entry name" value="PCRF"/>
</dbReference>
<dbReference type="GO" id="GO:0005737">
    <property type="term" value="C:cytoplasm"/>
    <property type="evidence" value="ECO:0007669"/>
    <property type="project" value="InterPro"/>
</dbReference>
<comment type="similarity">
    <text evidence="1">Belongs to the prokaryotic/mitochondrial release factor family.</text>
</comment>
<comment type="caution">
    <text evidence="4">The sequence shown here is derived from an EMBL/GenBank/DDBJ whole genome shotgun (WGS) entry which is preliminary data.</text>
</comment>
<accession>A0A8T0MV34</accession>
<dbReference type="Pfam" id="PF03462">
    <property type="entry name" value="PCRF"/>
    <property type="match status" value="1"/>
</dbReference>
<evidence type="ECO:0000256" key="1">
    <source>
        <dbReference type="ARBA" id="ARBA00010835"/>
    </source>
</evidence>
<dbReference type="SMART" id="SM00937">
    <property type="entry name" value="PCRF"/>
    <property type="match status" value="1"/>
</dbReference>
<evidence type="ECO:0000259" key="3">
    <source>
        <dbReference type="SMART" id="SM00937"/>
    </source>
</evidence>
<reference evidence="4" key="1">
    <citation type="submission" date="2020-05" db="EMBL/GenBank/DDBJ databases">
        <title>WGS assembly of Panicum virgatum.</title>
        <authorList>
            <person name="Lovell J.T."/>
            <person name="Jenkins J."/>
            <person name="Shu S."/>
            <person name="Juenger T.E."/>
            <person name="Schmutz J."/>
        </authorList>
    </citation>
    <scope>NUCLEOTIDE SEQUENCE</scope>
    <source>
        <strain evidence="4">AP13</strain>
    </source>
</reference>